<dbReference type="EMBL" id="JAUJYN010000010">
    <property type="protein sequence ID" value="KAK1262136.1"/>
    <property type="molecule type" value="Genomic_DNA"/>
</dbReference>
<accession>A0AAV9ADA5</accession>
<evidence type="ECO:0000313" key="2">
    <source>
        <dbReference type="Proteomes" id="UP001179952"/>
    </source>
</evidence>
<organism evidence="1 2">
    <name type="scientific">Acorus gramineus</name>
    <name type="common">Dwarf sweet flag</name>
    <dbReference type="NCBI Taxonomy" id="55184"/>
    <lineage>
        <taxon>Eukaryota</taxon>
        <taxon>Viridiplantae</taxon>
        <taxon>Streptophyta</taxon>
        <taxon>Embryophyta</taxon>
        <taxon>Tracheophyta</taxon>
        <taxon>Spermatophyta</taxon>
        <taxon>Magnoliopsida</taxon>
        <taxon>Liliopsida</taxon>
        <taxon>Acoraceae</taxon>
        <taxon>Acorus</taxon>
    </lineage>
</organism>
<name>A0AAV9ADA5_ACOGR</name>
<comment type="caution">
    <text evidence="1">The sequence shown here is derived from an EMBL/GenBank/DDBJ whole genome shotgun (WGS) entry which is preliminary data.</text>
</comment>
<sequence>MADDQAMVQPVVGSINGATSTQDGSGPAIVQVVKEITKVSSMHSIKGPILGKAVLKESRTRALLFLPTPTSKRRKLNPLVSDLVSLNLIKIVISS</sequence>
<dbReference type="AlphaFoldDB" id="A0AAV9ADA5"/>
<protein>
    <submittedName>
        <fullName evidence="1">Uncharacterized protein</fullName>
    </submittedName>
</protein>
<reference evidence="1" key="2">
    <citation type="submission" date="2023-06" db="EMBL/GenBank/DDBJ databases">
        <authorList>
            <person name="Ma L."/>
            <person name="Liu K.-W."/>
            <person name="Li Z."/>
            <person name="Hsiao Y.-Y."/>
            <person name="Qi Y."/>
            <person name="Fu T."/>
            <person name="Tang G."/>
            <person name="Zhang D."/>
            <person name="Sun W.-H."/>
            <person name="Liu D.-K."/>
            <person name="Li Y."/>
            <person name="Chen G.-Z."/>
            <person name="Liu X.-D."/>
            <person name="Liao X.-Y."/>
            <person name="Jiang Y.-T."/>
            <person name="Yu X."/>
            <person name="Hao Y."/>
            <person name="Huang J."/>
            <person name="Zhao X.-W."/>
            <person name="Ke S."/>
            <person name="Chen Y.-Y."/>
            <person name="Wu W.-L."/>
            <person name="Hsu J.-L."/>
            <person name="Lin Y.-F."/>
            <person name="Huang M.-D."/>
            <person name="Li C.-Y."/>
            <person name="Huang L."/>
            <person name="Wang Z.-W."/>
            <person name="Zhao X."/>
            <person name="Zhong W.-Y."/>
            <person name="Peng D.-H."/>
            <person name="Ahmad S."/>
            <person name="Lan S."/>
            <person name="Zhang J.-S."/>
            <person name="Tsai W.-C."/>
            <person name="Van De Peer Y."/>
            <person name="Liu Z.-J."/>
        </authorList>
    </citation>
    <scope>NUCLEOTIDE SEQUENCE</scope>
    <source>
        <strain evidence="1">SCP</strain>
        <tissue evidence="1">Leaves</tissue>
    </source>
</reference>
<keyword evidence="2" id="KW-1185">Reference proteome</keyword>
<proteinExistence type="predicted"/>
<dbReference type="Proteomes" id="UP001179952">
    <property type="component" value="Unassembled WGS sequence"/>
</dbReference>
<reference evidence="1" key="1">
    <citation type="journal article" date="2023" name="Nat. Commun.">
        <title>Diploid and tetraploid genomes of Acorus and the evolution of monocots.</title>
        <authorList>
            <person name="Ma L."/>
            <person name="Liu K.W."/>
            <person name="Li Z."/>
            <person name="Hsiao Y.Y."/>
            <person name="Qi Y."/>
            <person name="Fu T."/>
            <person name="Tang G.D."/>
            <person name="Zhang D."/>
            <person name="Sun W.H."/>
            <person name="Liu D.K."/>
            <person name="Li Y."/>
            <person name="Chen G.Z."/>
            <person name="Liu X.D."/>
            <person name="Liao X.Y."/>
            <person name="Jiang Y.T."/>
            <person name="Yu X."/>
            <person name="Hao Y."/>
            <person name="Huang J."/>
            <person name="Zhao X.W."/>
            <person name="Ke S."/>
            <person name="Chen Y.Y."/>
            <person name="Wu W.L."/>
            <person name="Hsu J.L."/>
            <person name="Lin Y.F."/>
            <person name="Huang M.D."/>
            <person name="Li C.Y."/>
            <person name="Huang L."/>
            <person name="Wang Z.W."/>
            <person name="Zhao X."/>
            <person name="Zhong W.Y."/>
            <person name="Peng D.H."/>
            <person name="Ahmad S."/>
            <person name="Lan S."/>
            <person name="Zhang J.S."/>
            <person name="Tsai W.C."/>
            <person name="Van de Peer Y."/>
            <person name="Liu Z.J."/>
        </authorList>
    </citation>
    <scope>NUCLEOTIDE SEQUENCE</scope>
    <source>
        <strain evidence="1">SCP</strain>
    </source>
</reference>
<evidence type="ECO:0000313" key="1">
    <source>
        <dbReference type="EMBL" id="KAK1262136.1"/>
    </source>
</evidence>
<gene>
    <name evidence="1" type="ORF">QJS04_geneDACA020461</name>
</gene>